<evidence type="ECO:0000313" key="1">
    <source>
        <dbReference type="EMBL" id="KKT79010.1"/>
    </source>
</evidence>
<reference evidence="1 2" key="1">
    <citation type="journal article" date="2015" name="Nature">
        <title>rRNA introns, odd ribosomes, and small enigmatic genomes across a large radiation of phyla.</title>
        <authorList>
            <person name="Brown C.T."/>
            <person name="Hug L.A."/>
            <person name="Thomas B.C."/>
            <person name="Sharon I."/>
            <person name="Castelle C.J."/>
            <person name="Singh A."/>
            <person name="Wilkins M.J."/>
            <person name="Williams K.H."/>
            <person name="Banfield J.F."/>
        </authorList>
    </citation>
    <scope>NUCLEOTIDE SEQUENCE [LARGE SCALE GENOMIC DNA]</scope>
</reference>
<name>A0A0G1K5W2_9BACT</name>
<sequence length="254" mass="29390">MSMWIKDVEQFKEQSGYIIEGAWYPRVTKIVEIKSKPALHYYYGQAKSYAEAQQQTQKSAEEGTKIHEAVEAIMKGENPEIDRLIIPSVTAFKNFIDFQKIEVIPEHIERRIFHPDERYAGTIDTLATINGKFGVLDIKTSAAIYRDYNMQTAAYLAALGREFPNLSTRWILRIDQAQTCLKCGATLRTKGGREKIKINGSKKCGDDHEWSETKGIIELKEFPFWRDDYGAFLAAKKLWEWENDYWLKQAGYLK</sequence>
<dbReference type="EMBL" id="LCJM01000007">
    <property type="protein sequence ID" value="KKT79010.1"/>
    <property type="molecule type" value="Genomic_DNA"/>
</dbReference>
<dbReference type="Gene3D" id="3.90.320.10">
    <property type="match status" value="1"/>
</dbReference>
<evidence type="ECO:0000313" key="2">
    <source>
        <dbReference type="Proteomes" id="UP000034889"/>
    </source>
</evidence>
<protein>
    <recommendedName>
        <fullName evidence="3">PD-(D/E)XK endonuclease-like domain-containing protein</fullName>
    </recommendedName>
</protein>
<proteinExistence type="predicted"/>
<accession>A0A0G1K5W2</accession>
<dbReference type="AlphaFoldDB" id="A0A0G1K5W2"/>
<evidence type="ECO:0008006" key="3">
    <source>
        <dbReference type="Google" id="ProtNLM"/>
    </source>
</evidence>
<dbReference type="InterPro" id="IPR011604">
    <property type="entry name" value="PDDEXK-like_dom_sf"/>
</dbReference>
<comment type="caution">
    <text evidence="1">The sequence shown here is derived from an EMBL/GenBank/DDBJ whole genome shotgun (WGS) entry which is preliminary data.</text>
</comment>
<dbReference type="Proteomes" id="UP000034889">
    <property type="component" value="Unassembled WGS sequence"/>
</dbReference>
<gene>
    <name evidence="1" type="ORF">UW74_C0007G0010</name>
</gene>
<organism evidence="1 2">
    <name type="scientific">Candidatus Giovannonibacteria bacterium GW2011_GWC2_44_8</name>
    <dbReference type="NCBI Taxonomy" id="1618657"/>
    <lineage>
        <taxon>Bacteria</taxon>
        <taxon>Candidatus Giovannoniibacteriota</taxon>
    </lineage>
</organism>